<keyword evidence="4 7" id="KW-0812">Transmembrane</keyword>
<reference evidence="9" key="1">
    <citation type="submission" date="2022-10" db="EMBL/GenBank/DDBJ databases">
        <title>Hoeflea sp. G2-23, isolated from marine algae.</title>
        <authorList>
            <person name="Kristyanto S."/>
            <person name="Kim J.M."/>
            <person name="Jeon C.O."/>
        </authorList>
    </citation>
    <scope>NUCLEOTIDE SEQUENCE</scope>
    <source>
        <strain evidence="9">G2-23</strain>
    </source>
</reference>
<feature type="transmembrane region" description="Helical" evidence="7">
    <location>
        <begin position="209"/>
        <end position="232"/>
    </location>
</feature>
<dbReference type="RefSeq" id="WP_267655622.1">
    <property type="nucleotide sequence ID" value="NZ_JAOVZR010000001.1"/>
</dbReference>
<dbReference type="InterPro" id="IPR035906">
    <property type="entry name" value="MetI-like_sf"/>
</dbReference>
<evidence type="ECO:0000256" key="7">
    <source>
        <dbReference type="RuleBase" id="RU363032"/>
    </source>
</evidence>
<gene>
    <name evidence="9" type="ORF">OEG84_21365</name>
</gene>
<dbReference type="CDD" id="cd06261">
    <property type="entry name" value="TM_PBP2"/>
    <property type="match status" value="1"/>
</dbReference>
<dbReference type="InterPro" id="IPR000515">
    <property type="entry name" value="MetI-like"/>
</dbReference>
<evidence type="ECO:0000256" key="6">
    <source>
        <dbReference type="ARBA" id="ARBA00023136"/>
    </source>
</evidence>
<comment type="subcellular location">
    <subcellularLocation>
        <location evidence="1 7">Cell membrane</location>
        <topology evidence="1 7">Multi-pass membrane protein</topology>
    </subcellularLocation>
</comment>
<organism evidence="9 10">
    <name type="scientific">Hoeflea algicola</name>
    <dbReference type="NCBI Taxonomy" id="2983763"/>
    <lineage>
        <taxon>Bacteria</taxon>
        <taxon>Pseudomonadati</taxon>
        <taxon>Pseudomonadota</taxon>
        <taxon>Alphaproteobacteria</taxon>
        <taxon>Hyphomicrobiales</taxon>
        <taxon>Rhizobiaceae</taxon>
        <taxon>Hoeflea</taxon>
    </lineage>
</organism>
<feature type="transmembrane region" description="Helical" evidence="7">
    <location>
        <begin position="29"/>
        <end position="52"/>
    </location>
</feature>
<dbReference type="PANTHER" id="PTHR43386">
    <property type="entry name" value="OLIGOPEPTIDE TRANSPORT SYSTEM PERMEASE PROTEIN APPC"/>
    <property type="match status" value="1"/>
</dbReference>
<protein>
    <submittedName>
        <fullName evidence="9">ABC transporter permease</fullName>
    </submittedName>
</protein>
<evidence type="ECO:0000256" key="4">
    <source>
        <dbReference type="ARBA" id="ARBA00022692"/>
    </source>
</evidence>
<accession>A0ABT3ZEW0</accession>
<keyword evidence="5 7" id="KW-1133">Transmembrane helix</keyword>
<evidence type="ECO:0000256" key="3">
    <source>
        <dbReference type="ARBA" id="ARBA00022475"/>
    </source>
</evidence>
<dbReference type="EMBL" id="JAOVZR010000001">
    <property type="protein sequence ID" value="MCY0150183.1"/>
    <property type="molecule type" value="Genomic_DNA"/>
</dbReference>
<evidence type="ECO:0000313" key="9">
    <source>
        <dbReference type="EMBL" id="MCY0150183.1"/>
    </source>
</evidence>
<keyword evidence="3" id="KW-1003">Cell membrane</keyword>
<dbReference type="InterPro" id="IPR050366">
    <property type="entry name" value="BP-dependent_transpt_permease"/>
</dbReference>
<dbReference type="Pfam" id="PF00528">
    <property type="entry name" value="BPD_transp_1"/>
    <property type="match status" value="1"/>
</dbReference>
<dbReference type="Proteomes" id="UP001073227">
    <property type="component" value="Unassembled WGS sequence"/>
</dbReference>
<comment type="similarity">
    <text evidence="7">Belongs to the binding-protein-dependent transport system permease family.</text>
</comment>
<comment type="caution">
    <text evidence="9">The sequence shown here is derived from an EMBL/GenBank/DDBJ whole genome shotgun (WGS) entry which is preliminary data.</text>
</comment>
<evidence type="ECO:0000256" key="5">
    <source>
        <dbReference type="ARBA" id="ARBA00022989"/>
    </source>
</evidence>
<name>A0ABT3ZEW0_9HYPH</name>
<feature type="transmembrane region" description="Helical" evidence="7">
    <location>
        <begin position="257"/>
        <end position="277"/>
    </location>
</feature>
<feature type="transmembrane region" description="Helical" evidence="7">
    <location>
        <begin position="137"/>
        <end position="163"/>
    </location>
</feature>
<keyword evidence="6 7" id="KW-0472">Membrane</keyword>
<sequence length="291" mass="30803">MTELTSTPATSRKALRNPLTERALGHRGLVIGVAILTVMAVAGIIGLLGLAGDPLKISYQSRFVEPSAEFLFGTDHYGRSILSRVVAGTHLSLLIGISVVAITAVFGVLIGAIAGYFERLDGVIMRCMDALMAFPSIMLAIAIAAALGAGLLNLIVALGITYIPRTARIVRAAVLGVRKSEYIESARLSGASDRFIIFKHILPNTMAPLIVDLTFVFAYAILAEAALSFLGVGPPPPVPTWGNIIADGRDYLVEAPWISVFPGLVIGFSVLGLNLLGDGLRDVLDPRLTSR</sequence>
<keyword evidence="10" id="KW-1185">Reference proteome</keyword>
<evidence type="ECO:0000256" key="1">
    <source>
        <dbReference type="ARBA" id="ARBA00004651"/>
    </source>
</evidence>
<proteinExistence type="inferred from homology"/>
<feature type="transmembrane region" description="Helical" evidence="7">
    <location>
        <begin position="91"/>
        <end position="117"/>
    </location>
</feature>
<evidence type="ECO:0000313" key="10">
    <source>
        <dbReference type="Proteomes" id="UP001073227"/>
    </source>
</evidence>
<dbReference type="PANTHER" id="PTHR43386:SF25">
    <property type="entry name" value="PEPTIDE ABC TRANSPORTER PERMEASE PROTEIN"/>
    <property type="match status" value="1"/>
</dbReference>
<evidence type="ECO:0000259" key="8">
    <source>
        <dbReference type="PROSITE" id="PS50928"/>
    </source>
</evidence>
<evidence type="ECO:0000256" key="2">
    <source>
        <dbReference type="ARBA" id="ARBA00022448"/>
    </source>
</evidence>
<keyword evidence="2 7" id="KW-0813">Transport</keyword>
<dbReference type="SUPFAM" id="SSF161098">
    <property type="entry name" value="MetI-like"/>
    <property type="match status" value="1"/>
</dbReference>
<dbReference type="PROSITE" id="PS50928">
    <property type="entry name" value="ABC_TM1"/>
    <property type="match status" value="1"/>
</dbReference>
<dbReference type="Gene3D" id="1.10.3720.10">
    <property type="entry name" value="MetI-like"/>
    <property type="match status" value="1"/>
</dbReference>
<feature type="domain" description="ABC transmembrane type-1" evidence="8">
    <location>
        <begin position="93"/>
        <end position="277"/>
    </location>
</feature>